<evidence type="ECO:0000256" key="1">
    <source>
        <dbReference type="SAM" id="Phobius"/>
    </source>
</evidence>
<sequence>MYPALLRTPRHWVAWTIVLFAATFLLGFAAKLVPALRLDGLAASVNAVNSPLLDRTALLLDQLDHVFVVGCILVVVFVVVLFVKGWRSAVAVCLVTGFGWITTLAVKAIVAEPRSTAALAHQIAVAPSTLSFPSGHVVFAVSLTAALAMVCRSAGSRGVVIAVGAILVLLVAWSRLYVGVHYGADVAGSFINGVAGAILFAGLWNLVAARVFVNRRRQVPISS</sequence>
<dbReference type="RefSeq" id="WP_301209952.1">
    <property type="nucleotide sequence ID" value="NZ_JAROCF010000001.1"/>
</dbReference>
<keyword evidence="1" id="KW-0812">Transmembrane</keyword>
<keyword evidence="1" id="KW-1133">Transmembrane helix</keyword>
<feature type="transmembrane region" description="Helical" evidence="1">
    <location>
        <begin position="65"/>
        <end position="83"/>
    </location>
</feature>
<evidence type="ECO:0000259" key="2">
    <source>
        <dbReference type="SMART" id="SM00014"/>
    </source>
</evidence>
<feature type="transmembrane region" description="Helical" evidence="1">
    <location>
        <begin position="130"/>
        <end position="151"/>
    </location>
</feature>
<feature type="domain" description="Phosphatidic acid phosphatase type 2/haloperoxidase" evidence="2">
    <location>
        <begin position="90"/>
        <end position="201"/>
    </location>
</feature>
<dbReference type="Proteomes" id="UP001174208">
    <property type="component" value="Unassembled WGS sequence"/>
</dbReference>
<accession>A0ABT8K6R9</accession>
<feature type="transmembrane region" description="Helical" evidence="1">
    <location>
        <begin position="12"/>
        <end position="30"/>
    </location>
</feature>
<dbReference type="InterPro" id="IPR000326">
    <property type="entry name" value="PAP2/HPO"/>
</dbReference>
<feature type="transmembrane region" description="Helical" evidence="1">
    <location>
        <begin position="90"/>
        <end position="110"/>
    </location>
</feature>
<dbReference type="InterPro" id="IPR036938">
    <property type="entry name" value="PAP2/HPO_sf"/>
</dbReference>
<organism evidence="3 4">
    <name type="scientific">Leifsonia williamsii</name>
    <dbReference type="NCBI Taxonomy" id="3035919"/>
    <lineage>
        <taxon>Bacteria</taxon>
        <taxon>Bacillati</taxon>
        <taxon>Actinomycetota</taxon>
        <taxon>Actinomycetes</taxon>
        <taxon>Micrococcales</taxon>
        <taxon>Microbacteriaceae</taxon>
        <taxon>Leifsonia</taxon>
    </lineage>
</organism>
<dbReference type="EMBL" id="JAROCF010000001">
    <property type="protein sequence ID" value="MDN4613140.1"/>
    <property type="molecule type" value="Genomic_DNA"/>
</dbReference>
<evidence type="ECO:0000313" key="4">
    <source>
        <dbReference type="Proteomes" id="UP001174208"/>
    </source>
</evidence>
<proteinExistence type="predicted"/>
<evidence type="ECO:0000313" key="3">
    <source>
        <dbReference type="EMBL" id="MDN4613140.1"/>
    </source>
</evidence>
<dbReference type="SMART" id="SM00014">
    <property type="entry name" value="acidPPc"/>
    <property type="match status" value="1"/>
</dbReference>
<protein>
    <submittedName>
        <fullName evidence="3">Phosphatase PAP2 family protein</fullName>
    </submittedName>
</protein>
<name>A0ABT8K6R9_9MICO</name>
<dbReference type="Pfam" id="PF01569">
    <property type="entry name" value="PAP2"/>
    <property type="match status" value="1"/>
</dbReference>
<dbReference type="Gene3D" id="1.20.144.10">
    <property type="entry name" value="Phosphatidic acid phosphatase type 2/haloperoxidase"/>
    <property type="match status" value="1"/>
</dbReference>
<keyword evidence="4" id="KW-1185">Reference proteome</keyword>
<feature type="transmembrane region" description="Helical" evidence="1">
    <location>
        <begin position="190"/>
        <end position="213"/>
    </location>
</feature>
<comment type="caution">
    <text evidence="3">The sequence shown here is derived from an EMBL/GenBank/DDBJ whole genome shotgun (WGS) entry which is preliminary data.</text>
</comment>
<feature type="transmembrane region" description="Helical" evidence="1">
    <location>
        <begin position="158"/>
        <end position="178"/>
    </location>
</feature>
<reference evidence="3" key="1">
    <citation type="submission" date="2023-06" db="EMBL/GenBank/DDBJ databases">
        <title>MT1 and MT2 Draft Genomes of Novel Species.</title>
        <authorList>
            <person name="Venkateswaran K."/>
        </authorList>
    </citation>
    <scope>NUCLEOTIDE SEQUENCE</scope>
    <source>
        <strain evidence="3">F6_8S_P_1B</strain>
    </source>
</reference>
<gene>
    <name evidence="3" type="ORF">P5G50_01635</name>
</gene>
<dbReference type="SUPFAM" id="SSF48317">
    <property type="entry name" value="Acid phosphatase/Vanadium-dependent haloperoxidase"/>
    <property type="match status" value="1"/>
</dbReference>
<keyword evidence="1" id="KW-0472">Membrane</keyword>